<feature type="non-terminal residue" evidence="7">
    <location>
        <position position="1"/>
    </location>
</feature>
<gene>
    <name evidence="7" type="primary">Clcf1</name>
    <name evidence="7" type="ORF">STEDEN_R04223</name>
</gene>
<proteinExistence type="inferred from homology"/>
<feature type="signal peptide" evidence="6">
    <location>
        <begin position="1"/>
        <end position="21"/>
    </location>
</feature>
<evidence type="ECO:0000256" key="1">
    <source>
        <dbReference type="ARBA" id="ARBA00004613"/>
    </source>
</evidence>
<feature type="compositionally biased region" description="Pro residues" evidence="5">
    <location>
        <begin position="125"/>
        <end position="138"/>
    </location>
</feature>
<dbReference type="AlphaFoldDB" id="A0A7K9RVC5"/>
<dbReference type="Gene3D" id="1.20.1250.10">
    <property type="match status" value="1"/>
</dbReference>
<dbReference type="InterPro" id="IPR010681">
    <property type="entry name" value="PRF/CT"/>
</dbReference>
<dbReference type="GO" id="GO:0005615">
    <property type="term" value="C:extracellular space"/>
    <property type="evidence" value="ECO:0007669"/>
    <property type="project" value="UniProtKB-KW"/>
</dbReference>
<dbReference type="GO" id="GO:0005125">
    <property type="term" value="F:cytokine activity"/>
    <property type="evidence" value="ECO:0007669"/>
    <property type="project" value="UniProtKB-KW"/>
</dbReference>
<sequence>DSWGIFTFLCAALCNLPALPALNCSEELGAGQSIQQTYDLTRYLEHQLRTLAGTYVSPRRTPRDIHPVPSRSHAGGRGNASSPPRAQGRLPGTLPIAHDSVMGAGIRLSLPAGVADSPRGFPSLPRRPPAPSGAPPAPNDFLKKMDDFWLLKELQTWLWRSAKDFNRLKKKVPPAVVTLRLEARGF</sequence>
<feature type="non-terminal residue" evidence="7">
    <location>
        <position position="186"/>
    </location>
</feature>
<protein>
    <submittedName>
        <fullName evidence="7">CLCF1 factor</fullName>
    </submittedName>
</protein>
<evidence type="ECO:0000256" key="5">
    <source>
        <dbReference type="SAM" id="MobiDB-lite"/>
    </source>
</evidence>
<comment type="caution">
    <text evidence="7">The sequence shown here is derived from an EMBL/GenBank/DDBJ whole genome shotgun (WGS) entry which is preliminary data.</text>
</comment>
<evidence type="ECO:0000256" key="2">
    <source>
        <dbReference type="ARBA" id="ARBA00007432"/>
    </source>
</evidence>
<comment type="similarity">
    <text evidence="2">Belongs to the IL-6 superfamily.</text>
</comment>
<dbReference type="PANTHER" id="PTHR21353:SF7">
    <property type="entry name" value="CARDIOTROPHIN-LIKE CYTOKINE FACTOR 1"/>
    <property type="match status" value="1"/>
</dbReference>
<dbReference type="PANTHER" id="PTHR21353">
    <property type="match status" value="1"/>
</dbReference>
<evidence type="ECO:0000256" key="4">
    <source>
        <dbReference type="ARBA" id="ARBA00022525"/>
    </source>
</evidence>
<feature type="region of interest" description="Disordered" evidence="5">
    <location>
        <begin position="117"/>
        <end position="139"/>
    </location>
</feature>
<keyword evidence="3" id="KW-0202">Cytokine</keyword>
<accession>A0A7K9RVC5</accession>
<dbReference type="InterPro" id="IPR009079">
    <property type="entry name" value="4_helix_cytokine-like_core"/>
</dbReference>
<keyword evidence="6" id="KW-0732">Signal</keyword>
<comment type="subcellular location">
    <subcellularLocation>
        <location evidence="1">Secreted</location>
    </subcellularLocation>
</comment>
<reference evidence="7 8" key="1">
    <citation type="submission" date="2019-09" db="EMBL/GenBank/DDBJ databases">
        <title>Bird 10,000 Genomes (B10K) Project - Family phase.</title>
        <authorList>
            <person name="Zhang G."/>
        </authorList>
    </citation>
    <scope>NUCLEOTIDE SEQUENCE [LARGE SCALE GENOMIC DNA]</scope>
    <source>
        <strain evidence="7">B10K-DU-001-27</strain>
        <tissue evidence="7">Muscle</tissue>
    </source>
</reference>
<dbReference type="GO" id="GO:0007166">
    <property type="term" value="P:cell surface receptor signaling pathway"/>
    <property type="evidence" value="ECO:0007669"/>
    <property type="project" value="TreeGrafter"/>
</dbReference>
<evidence type="ECO:0000256" key="6">
    <source>
        <dbReference type="SAM" id="SignalP"/>
    </source>
</evidence>
<feature type="region of interest" description="Disordered" evidence="5">
    <location>
        <begin position="55"/>
        <end position="92"/>
    </location>
</feature>
<name>A0A7K9RVC5_9PASS</name>
<organism evidence="7 8">
    <name type="scientific">Sterrhoptilus dennistouni</name>
    <dbReference type="NCBI Taxonomy" id="2585820"/>
    <lineage>
        <taxon>Eukaryota</taxon>
        <taxon>Metazoa</taxon>
        <taxon>Chordata</taxon>
        <taxon>Craniata</taxon>
        <taxon>Vertebrata</taxon>
        <taxon>Euteleostomi</taxon>
        <taxon>Archelosauria</taxon>
        <taxon>Archosauria</taxon>
        <taxon>Dinosauria</taxon>
        <taxon>Saurischia</taxon>
        <taxon>Theropoda</taxon>
        <taxon>Coelurosauria</taxon>
        <taxon>Aves</taxon>
        <taxon>Neognathae</taxon>
        <taxon>Neoaves</taxon>
        <taxon>Telluraves</taxon>
        <taxon>Australaves</taxon>
        <taxon>Passeriformes</taxon>
        <taxon>Sylvioidea</taxon>
        <taxon>Zosteropidae</taxon>
        <taxon>Sterrhoptilus</taxon>
    </lineage>
</organism>
<keyword evidence="4" id="KW-0964">Secreted</keyword>
<evidence type="ECO:0000256" key="3">
    <source>
        <dbReference type="ARBA" id="ARBA00022514"/>
    </source>
</evidence>
<keyword evidence="8" id="KW-1185">Reference proteome</keyword>
<evidence type="ECO:0000313" key="8">
    <source>
        <dbReference type="Proteomes" id="UP000572325"/>
    </source>
</evidence>
<dbReference type="EMBL" id="VWZU01010941">
    <property type="protein sequence ID" value="NXI27894.1"/>
    <property type="molecule type" value="Genomic_DNA"/>
</dbReference>
<dbReference type="SUPFAM" id="SSF47266">
    <property type="entry name" value="4-helical cytokines"/>
    <property type="match status" value="1"/>
</dbReference>
<feature type="chain" id="PRO_5029462712" evidence="6">
    <location>
        <begin position="22"/>
        <end position="186"/>
    </location>
</feature>
<dbReference type="Proteomes" id="UP000572325">
    <property type="component" value="Unassembled WGS sequence"/>
</dbReference>
<evidence type="ECO:0000313" key="7">
    <source>
        <dbReference type="EMBL" id="NXI27894.1"/>
    </source>
</evidence>